<evidence type="ECO:0000256" key="1">
    <source>
        <dbReference type="ARBA" id="ARBA00023015"/>
    </source>
</evidence>
<dbReference type="SMART" id="SM00354">
    <property type="entry name" value="HTH_LACI"/>
    <property type="match status" value="1"/>
</dbReference>
<evidence type="ECO:0000259" key="4">
    <source>
        <dbReference type="PROSITE" id="PS50932"/>
    </source>
</evidence>
<name>A0A9D2Q710_9FIRM</name>
<dbReference type="Pfam" id="PF00356">
    <property type="entry name" value="LacI"/>
    <property type="match status" value="1"/>
</dbReference>
<evidence type="ECO:0000256" key="3">
    <source>
        <dbReference type="ARBA" id="ARBA00023163"/>
    </source>
</evidence>
<accession>A0A9D2Q710</accession>
<keyword evidence="3" id="KW-0804">Transcription</keyword>
<dbReference type="PRINTS" id="PR00036">
    <property type="entry name" value="HTHLACI"/>
</dbReference>
<evidence type="ECO:0000313" key="6">
    <source>
        <dbReference type="Proteomes" id="UP000823902"/>
    </source>
</evidence>
<dbReference type="Gene3D" id="3.40.50.2300">
    <property type="match status" value="2"/>
</dbReference>
<evidence type="ECO:0000256" key="2">
    <source>
        <dbReference type="ARBA" id="ARBA00023125"/>
    </source>
</evidence>
<feature type="domain" description="HTH lacI-type" evidence="4">
    <location>
        <begin position="10"/>
        <end position="65"/>
    </location>
</feature>
<dbReference type="GO" id="GO:0000976">
    <property type="term" value="F:transcription cis-regulatory region binding"/>
    <property type="evidence" value="ECO:0007669"/>
    <property type="project" value="TreeGrafter"/>
</dbReference>
<sequence length="348" mass="38408">MKKEGSSVMVTLKDIAEKAGVSSMTVSRVMNGKTGAVSQATSERIRKIAQEMGYVPNSSARALASRSSRLITAILQEYDEDNNPLEDRYTSCFLGELALQIKQEGYDLMIHYVKDYSEITYSLKSWNVAGAVFIGMFDESIQKLQEDNRIPMIFTDSYSSVRSITNVGIDDYRGGEMAAKYFLDNGHRNVAFYGPEALDNGVVMHRLQGFVTTLRSAGISLPPENFLDLGVKDLGAELKRMCSGSDPVTGIFTTADKCAYQIYSAAYHAGIRVPDDLSVIGFDDLDMSALITPPLTTIRQDIKKKAEIACGLLMKNIKEPETPAENIVLRVELAERGSVKNRINGEKH</sequence>
<keyword evidence="1" id="KW-0805">Transcription regulation</keyword>
<protein>
    <submittedName>
        <fullName evidence="5">LacI family transcriptional regulator</fullName>
    </submittedName>
</protein>
<organism evidence="5 6">
    <name type="scientific">Candidatus Mediterraneibacter faecavium</name>
    <dbReference type="NCBI Taxonomy" id="2838668"/>
    <lineage>
        <taxon>Bacteria</taxon>
        <taxon>Bacillati</taxon>
        <taxon>Bacillota</taxon>
        <taxon>Clostridia</taxon>
        <taxon>Lachnospirales</taxon>
        <taxon>Lachnospiraceae</taxon>
        <taxon>Mediterraneibacter</taxon>
    </lineage>
</organism>
<gene>
    <name evidence="5" type="ORF">H9697_03695</name>
</gene>
<dbReference type="SUPFAM" id="SSF47413">
    <property type="entry name" value="lambda repressor-like DNA-binding domains"/>
    <property type="match status" value="1"/>
</dbReference>
<dbReference type="CDD" id="cd06267">
    <property type="entry name" value="PBP1_LacI_sugar_binding-like"/>
    <property type="match status" value="1"/>
</dbReference>
<dbReference type="Proteomes" id="UP000823902">
    <property type="component" value="Unassembled WGS sequence"/>
</dbReference>
<dbReference type="CDD" id="cd01392">
    <property type="entry name" value="HTH_LacI"/>
    <property type="match status" value="1"/>
</dbReference>
<dbReference type="InterPro" id="IPR046335">
    <property type="entry name" value="LacI/GalR-like_sensor"/>
</dbReference>
<dbReference type="PROSITE" id="PS50932">
    <property type="entry name" value="HTH_LACI_2"/>
    <property type="match status" value="1"/>
</dbReference>
<evidence type="ECO:0000313" key="5">
    <source>
        <dbReference type="EMBL" id="HJC74039.1"/>
    </source>
</evidence>
<dbReference type="Pfam" id="PF13377">
    <property type="entry name" value="Peripla_BP_3"/>
    <property type="match status" value="1"/>
</dbReference>
<dbReference type="EMBL" id="DWVY01000015">
    <property type="protein sequence ID" value="HJC74039.1"/>
    <property type="molecule type" value="Genomic_DNA"/>
</dbReference>
<reference evidence="5" key="2">
    <citation type="submission" date="2021-04" db="EMBL/GenBank/DDBJ databases">
        <authorList>
            <person name="Gilroy R."/>
        </authorList>
    </citation>
    <scope>NUCLEOTIDE SEQUENCE</scope>
    <source>
        <strain evidence="5">CHK196-7946</strain>
    </source>
</reference>
<dbReference type="InterPro" id="IPR010982">
    <property type="entry name" value="Lambda_DNA-bd_dom_sf"/>
</dbReference>
<dbReference type="SUPFAM" id="SSF53822">
    <property type="entry name" value="Periplasmic binding protein-like I"/>
    <property type="match status" value="1"/>
</dbReference>
<dbReference type="InterPro" id="IPR000843">
    <property type="entry name" value="HTH_LacI"/>
</dbReference>
<dbReference type="PROSITE" id="PS00356">
    <property type="entry name" value="HTH_LACI_1"/>
    <property type="match status" value="1"/>
</dbReference>
<dbReference type="Gene3D" id="1.10.260.40">
    <property type="entry name" value="lambda repressor-like DNA-binding domains"/>
    <property type="match status" value="1"/>
</dbReference>
<dbReference type="InterPro" id="IPR028082">
    <property type="entry name" value="Peripla_BP_I"/>
</dbReference>
<reference evidence="5" key="1">
    <citation type="journal article" date="2021" name="PeerJ">
        <title>Extensive microbial diversity within the chicken gut microbiome revealed by metagenomics and culture.</title>
        <authorList>
            <person name="Gilroy R."/>
            <person name="Ravi A."/>
            <person name="Getino M."/>
            <person name="Pursley I."/>
            <person name="Horton D.L."/>
            <person name="Alikhan N.F."/>
            <person name="Baker D."/>
            <person name="Gharbi K."/>
            <person name="Hall N."/>
            <person name="Watson M."/>
            <person name="Adriaenssens E.M."/>
            <person name="Foster-Nyarko E."/>
            <person name="Jarju S."/>
            <person name="Secka A."/>
            <person name="Antonio M."/>
            <person name="Oren A."/>
            <person name="Chaudhuri R.R."/>
            <person name="La Ragione R."/>
            <person name="Hildebrand F."/>
            <person name="Pallen M.J."/>
        </authorList>
    </citation>
    <scope>NUCLEOTIDE SEQUENCE</scope>
    <source>
        <strain evidence="5">CHK196-7946</strain>
    </source>
</reference>
<dbReference type="AlphaFoldDB" id="A0A9D2Q710"/>
<dbReference type="PANTHER" id="PTHR30146">
    <property type="entry name" value="LACI-RELATED TRANSCRIPTIONAL REPRESSOR"/>
    <property type="match status" value="1"/>
</dbReference>
<comment type="caution">
    <text evidence="5">The sequence shown here is derived from an EMBL/GenBank/DDBJ whole genome shotgun (WGS) entry which is preliminary data.</text>
</comment>
<proteinExistence type="predicted"/>
<dbReference type="PANTHER" id="PTHR30146:SF24">
    <property type="entry name" value="XYLOSE OPERON REGULATORY PROTEIN"/>
    <property type="match status" value="1"/>
</dbReference>
<keyword evidence="2" id="KW-0238">DNA-binding</keyword>
<dbReference type="GO" id="GO:0003700">
    <property type="term" value="F:DNA-binding transcription factor activity"/>
    <property type="evidence" value="ECO:0007669"/>
    <property type="project" value="TreeGrafter"/>
</dbReference>